<evidence type="ECO:0000313" key="1">
    <source>
        <dbReference type="EMBL" id="CAD1583034.1"/>
    </source>
</evidence>
<accession>A0A6V7M4C3</accession>
<dbReference type="EMBL" id="CADCXW020000348">
    <property type="protein sequence ID" value="CAD1583034.1"/>
    <property type="molecule type" value="Genomic_DNA"/>
</dbReference>
<proteinExistence type="predicted"/>
<dbReference type="AlphaFoldDB" id="A0A6V7M4C3"/>
<organism evidence="1">
    <name type="scientific">Bracon brevicornis</name>
    <dbReference type="NCBI Taxonomy" id="1563983"/>
    <lineage>
        <taxon>Eukaryota</taxon>
        <taxon>Metazoa</taxon>
        <taxon>Ecdysozoa</taxon>
        <taxon>Arthropoda</taxon>
        <taxon>Hexapoda</taxon>
        <taxon>Insecta</taxon>
        <taxon>Pterygota</taxon>
        <taxon>Neoptera</taxon>
        <taxon>Endopterygota</taxon>
        <taxon>Hymenoptera</taxon>
        <taxon>Apocrita</taxon>
        <taxon>Ichneumonoidea</taxon>
        <taxon>Braconidae</taxon>
        <taxon>Braconinae</taxon>
        <taxon>Bracon</taxon>
    </lineage>
</organism>
<sequence>MQTINGKTGYIRQIADLKYDDLPCPEQEPLGSQQSSRRLENVDINAVGAATSQNIIHHCTLLAALAAVALRALL</sequence>
<protein>
    <submittedName>
        <fullName evidence="1">Uncharacterized protein</fullName>
    </submittedName>
</protein>
<gene>
    <name evidence="1" type="ORF">BBRV_LOCUS122916</name>
</gene>
<name>A0A6V7M4C3_9HYME</name>
<reference evidence="1" key="1">
    <citation type="submission" date="2020-07" db="EMBL/GenBank/DDBJ databases">
        <authorList>
            <person name="Ferguson B K."/>
        </authorList>
    </citation>
    <scope>NUCLEOTIDE SEQUENCE</scope>
    <source>
        <strain evidence="1">L06</strain>
    </source>
</reference>